<dbReference type="InterPro" id="IPR036736">
    <property type="entry name" value="ACP-like_sf"/>
</dbReference>
<keyword evidence="8" id="KW-0732">Signal</keyword>
<dbReference type="Gene3D" id="1.10.1200.10">
    <property type="entry name" value="ACP-like"/>
    <property type="match status" value="1"/>
</dbReference>
<evidence type="ECO:0000256" key="7">
    <source>
        <dbReference type="ARBA" id="ARBA00048239"/>
    </source>
</evidence>
<dbReference type="InterPro" id="IPR005793">
    <property type="entry name" value="Formyl_trans_C"/>
</dbReference>
<evidence type="ECO:0000259" key="9">
    <source>
        <dbReference type="PROSITE" id="PS50075"/>
    </source>
</evidence>
<dbReference type="Pfam" id="PF00551">
    <property type="entry name" value="Formyl_trans_N"/>
    <property type="match status" value="1"/>
</dbReference>
<protein>
    <recommendedName>
        <fullName evidence="3">formyltetrahydrofolate dehydrogenase</fullName>
        <ecNumber evidence="3">1.5.1.6</ecNumber>
    </recommendedName>
</protein>
<name>A0AAN0IAX6_AMPQE</name>
<keyword evidence="11" id="KW-1185">Reference proteome</keyword>
<evidence type="ECO:0000256" key="8">
    <source>
        <dbReference type="SAM" id="SignalP"/>
    </source>
</evidence>
<dbReference type="SUPFAM" id="SSF47336">
    <property type="entry name" value="ACP-like"/>
    <property type="match status" value="1"/>
</dbReference>
<dbReference type="Gene3D" id="3.40.605.10">
    <property type="entry name" value="Aldehyde Dehydrogenase, Chain A, domain 1"/>
    <property type="match status" value="1"/>
</dbReference>
<evidence type="ECO:0000313" key="11">
    <source>
        <dbReference type="Proteomes" id="UP000007879"/>
    </source>
</evidence>
<dbReference type="InterPro" id="IPR002376">
    <property type="entry name" value="Formyl_transf_N"/>
</dbReference>
<dbReference type="FunFam" id="3.10.25.10:FF:000002">
    <property type="entry name" value="10-formyltetrahydrofolate dehydrogenase"/>
    <property type="match status" value="1"/>
</dbReference>
<comment type="catalytic activity">
    <reaction evidence="7">
        <text>(6R)-10-formyltetrahydrofolate + NADP(+) + H2O = (6S)-5,6,7,8-tetrahydrofolate + CO2 + NADPH + H(+)</text>
        <dbReference type="Rhea" id="RHEA:10180"/>
        <dbReference type="ChEBI" id="CHEBI:15377"/>
        <dbReference type="ChEBI" id="CHEBI:15378"/>
        <dbReference type="ChEBI" id="CHEBI:16526"/>
        <dbReference type="ChEBI" id="CHEBI:57453"/>
        <dbReference type="ChEBI" id="CHEBI:57783"/>
        <dbReference type="ChEBI" id="CHEBI:58349"/>
        <dbReference type="ChEBI" id="CHEBI:195366"/>
        <dbReference type="EC" id="1.5.1.6"/>
    </reaction>
    <physiologicalReaction direction="left-to-right" evidence="7">
        <dbReference type="Rhea" id="RHEA:10181"/>
    </physiologicalReaction>
</comment>
<comment type="similarity">
    <text evidence="2">In the N-terminal section; belongs to the GART family.</text>
</comment>
<dbReference type="RefSeq" id="XP_003383996.1">
    <property type="nucleotide sequence ID" value="XM_003383948.2"/>
</dbReference>
<dbReference type="Pfam" id="PF00550">
    <property type="entry name" value="PP-binding"/>
    <property type="match status" value="1"/>
</dbReference>
<dbReference type="SUPFAM" id="SSF53328">
    <property type="entry name" value="Formyltransferase"/>
    <property type="match status" value="1"/>
</dbReference>
<keyword evidence="4" id="KW-0596">Phosphopantetheine</keyword>
<dbReference type="PROSITE" id="PS00012">
    <property type="entry name" value="PHOSPHOPANTETHEINE"/>
    <property type="match status" value="1"/>
</dbReference>
<dbReference type="FunFam" id="1.10.1200.10:FF:000002">
    <property type="entry name" value="10-formyltetrahydrofolate dehydrogenase"/>
    <property type="match status" value="1"/>
</dbReference>
<evidence type="ECO:0000256" key="3">
    <source>
        <dbReference type="ARBA" id="ARBA00012858"/>
    </source>
</evidence>
<dbReference type="FunFam" id="3.40.50.170:FF:000002">
    <property type="entry name" value="10-formyltetrahydrofolate dehydrogenase"/>
    <property type="match status" value="1"/>
</dbReference>
<evidence type="ECO:0000256" key="5">
    <source>
        <dbReference type="ARBA" id="ARBA00022553"/>
    </source>
</evidence>
<evidence type="ECO:0000256" key="2">
    <source>
        <dbReference type="ARBA" id="ARBA00010978"/>
    </source>
</evidence>
<dbReference type="PANTHER" id="PTHR11699">
    <property type="entry name" value="ALDEHYDE DEHYDROGENASE-RELATED"/>
    <property type="match status" value="1"/>
</dbReference>
<dbReference type="Gene3D" id="3.10.25.10">
    <property type="entry name" value="Formyl transferase, C-terminal domain"/>
    <property type="match status" value="1"/>
</dbReference>
<evidence type="ECO:0000313" key="10">
    <source>
        <dbReference type="EnsemblMetazoa" id="XP_003383996.1"/>
    </source>
</evidence>
<accession>A0AAN0IAX6</accession>
<dbReference type="PROSITE" id="PS00373">
    <property type="entry name" value="GART"/>
    <property type="match status" value="1"/>
</dbReference>
<dbReference type="InterPro" id="IPR037022">
    <property type="entry name" value="Formyl_trans_C_sf"/>
</dbReference>
<dbReference type="SUPFAM" id="SSF53720">
    <property type="entry name" value="ALDH-like"/>
    <property type="match status" value="1"/>
</dbReference>
<dbReference type="CDD" id="cd08703">
    <property type="entry name" value="FDH_Hydrolase_C"/>
    <property type="match status" value="1"/>
</dbReference>
<organism evidence="10 11">
    <name type="scientific">Amphimedon queenslandica</name>
    <name type="common">Sponge</name>
    <dbReference type="NCBI Taxonomy" id="400682"/>
    <lineage>
        <taxon>Eukaryota</taxon>
        <taxon>Metazoa</taxon>
        <taxon>Porifera</taxon>
        <taxon>Demospongiae</taxon>
        <taxon>Heteroscleromorpha</taxon>
        <taxon>Haplosclerida</taxon>
        <taxon>Niphatidae</taxon>
        <taxon>Amphimedon</taxon>
    </lineage>
</organism>
<dbReference type="AlphaFoldDB" id="A0AAN0IAX6"/>
<feature type="domain" description="Carrier" evidence="9">
    <location>
        <begin position="354"/>
        <end position="429"/>
    </location>
</feature>
<evidence type="ECO:0000256" key="6">
    <source>
        <dbReference type="ARBA" id="ARBA00022563"/>
    </source>
</evidence>
<keyword evidence="5" id="KW-0597">Phosphoprotein</keyword>
<dbReference type="GO" id="GO:0016155">
    <property type="term" value="F:formyltetrahydrofolate dehydrogenase activity"/>
    <property type="evidence" value="ECO:0007669"/>
    <property type="project" value="UniProtKB-EC"/>
</dbReference>
<dbReference type="InterPro" id="IPR001555">
    <property type="entry name" value="GART_AS"/>
</dbReference>
<keyword evidence="6" id="KW-0554">One-carbon metabolism</keyword>
<dbReference type="InterPro" id="IPR015590">
    <property type="entry name" value="Aldehyde_DH_dom"/>
</dbReference>
<dbReference type="InterPro" id="IPR011034">
    <property type="entry name" value="Formyl_transferase-like_C_sf"/>
</dbReference>
<feature type="signal peptide" evidence="8">
    <location>
        <begin position="1"/>
        <end position="16"/>
    </location>
</feature>
<dbReference type="KEGG" id="aqu:100636359"/>
<feature type="chain" id="PRO_5042836641" description="formyltetrahydrofolate dehydrogenase" evidence="8">
    <location>
        <begin position="17"/>
        <end position="622"/>
    </location>
</feature>
<dbReference type="Pfam" id="PF02911">
    <property type="entry name" value="Formyl_trans_C"/>
    <property type="match status" value="1"/>
</dbReference>
<dbReference type="InterPro" id="IPR006162">
    <property type="entry name" value="Ppantetheine_attach_site"/>
</dbReference>
<dbReference type="InterPro" id="IPR009081">
    <property type="entry name" value="PP-bd_ACP"/>
</dbReference>
<proteinExistence type="inferred from homology"/>
<dbReference type="SUPFAM" id="SSF50486">
    <property type="entry name" value="FMT C-terminal domain-like"/>
    <property type="match status" value="1"/>
</dbReference>
<dbReference type="InterPro" id="IPR016161">
    <property type="entry name" value="Ald_DH/histidinol_DH"/>
</dbReference>
<dbReference type="InterPro" id="IPR036477">
    <property type="entry name" value="Formyl_transf_N_sf"/>
</dbReference>
<dbReference type="GO" id="GO:0006730">
    <property type="term" value="P:one-carbon metabolic process"/>
    <property type="evidence" value="ECO:0007669"/>
    <property type="project" value="UniProtKB-KW"/>
</dbReference>
<evidence type="ECO:0000256" key="1">
    <source>
        <dbReference type="ARBA" id="ARBA00007995"/>
    </source>
</evidence>
<dbReference type="Gene3D" id="3.40.50.170">
    <property type="entry name" value="Formyl transferase, N-terminal domain"/>
    <property type="match status" value="1"/>
</dbReference>
<reference evidence="11" key="1">
    <citation type="journal article" date="2010" name="Nature">
        <title>The Amphimedon queenslandica genome and the evolution of animal complexity.</title>
        <authorList>
            <person name="Srivastava M."/>
            <person name="Simakov O."/>
            <person name="Chapman J."/>
            <person name="Fahey B."/>
            <person name="Gauthier M.E."/>
            <person name="Mitros T."/>
            <person name="Richards G.S."/>
            <person name="Conaco C."/>
            <person name="Dacre M."/>
            <person name="Hellsten U."/>
            <person name="Larroux C."/>
            <person name="Putnam N.H."/>
            <person name="Stanke M."/>
            <person name="Adamska M."/>
            <person name="Darling A."/>
            <person name="Degnan S.M."/>
            <person name="Oakley T.H."/>
            <person name="Plachetzki D.C."/>
            <person name="Zhai Y."/>
            <person name="Adamski M."/>
            <person name="Calcino A."/>
            <person name="Cummins S.F."/>
            <person name="Goodstein D.M."/>
            <person name="Harris C."/>
            <person name="Jackson D.J."/>
            <person name="Leys S.P."/>
            <person name="Shu S."/>
            <person name="Woodcroft B.J."/>
            <person name="Vervoort M."/>
            <person name="Kosik K.S."/>
            <person name="Manning G."/>
            <person name="Degnan B.M."/>
            <person name="Rokhsar D.S."/>
        </authorList>
    </citation>
    <scope>NUCLEOTIDE SEQUENCE [LARGE SCALE GENOMIC DNA]</scope>
</reference>
<dbReference type="GeneID" id="100636359"/>
<dbReference type="GO" id="GO:0009258">
    <property type="term" value="P:10-formyltetrahydrofolate catabolic process"/>
    <property type="evidence" value="ECO:0007669"/>
    <property type="project" value="UniProtKB-ARBA"/>
</dbReference>
<dbReference type="Proteomes" id="UP000007879">
    <property type="component" value="Unassembled WGS sequence"/>
</dbReference>
<evidence type="ECO:0000256" key="4">
    <source>
        <dbReference type="ARBA" id="ARBA00022450"/>
    </source>
</evidence>
<dbReference type="EnsemblMetazoa" id="XM_003383948.2">
    <property type="protein sequence ID" value="XP_003383996.1"/>
    <property type="gene ID" value="LOC100636359"/>
</dbReference>
<comment type="similarity">
    <text evidence="1">In the C-terminal section; belongs to the aldehyde dehydrogenase family. ALDH1L subfamily.</text>
</comment>
<dbReference type="InterPro" id="IPR016162">
    <property type="entry name" value="Ald_DH_N"/>
</dbReference>
<dbReference type="EC" id="1.5.1.6" evidence="3"/>
<dbReference type="PROSITE" id="PS50075">
    <property type="entry name" value="CARRIER"/>
    <property type="match status" value="1"/>
</dbReference>
<dbReference type="Pfam" id="PF00171">
    <property type="entry name" value="Aldedh"/>
    <property type="match status" value="1"/>
</dbReference>
<sequence length="622" mass="69455">MSFVLSLARFSATVAARSCLQSPRLFSTSPSLAKELRIAIIGQSVFGQEVYSLLRRQGKNVVGVFTVPDNNCRPDPLAAQAEKDGTPVFKIPRWRLKGQLLPDVYEKYKSVKATLNVLPFCTQFIPMEVIDGAEEGSIIYHPSILPKHRGASAINWTLMEGDSTAGFTIFWADDGLDTGPILLQRSCTVDINDTVDTLYNRFLFPEGIRAMGEAVKLIEDGKAPRIVQWEGGATYDQLWQKKDVAKINWNTTALELHNFIRGSDKVPGAWTMIDKQKVTLYGSVFVDDREPVTGREIEIEGLAQPAVITQNGLVMYGSDGKKIRVTQLQLEDGRMIPANKWGREEKVEKLELSPEEEALQEKLRGIWSSILSLSIVEDQTDFFAAGASSMDVTRLIEEVKDLCDVSMDNDNVYMSPKFTEFVTEVVIRSRGGGQASKFEYEPVTIEANGRTLQFPNQLFVNGEFINSSWGKDYDCVNPTDETVICKVESASVDDVNTAVKAAKYAFEEGEWGKMNARDRGALMYKLADLMEEHKEELATLESLDSGAVYTLALKTHIGFSIDSLRYFASWCDKIQGKTIPINHARPSRNLSISKREPIGVCGIVIPWNYPLMIIGKWKLVLI</sequence>
<reference evidence="10" key="2">
    <citation type="submission" date="2024-06" db="UniProtKB">
        <authorList>
            <consortium name="EnsemblMetazoa"/>
        </authorList>
    </citation>
    <scope>IDENTIFICATION</scope>
</reference>